<organism evidence="1 2">
    <name type="scientific">Savagea faecisuis</name>
    <dbReference type="NCBI Taxonomy" id="1274803"/>
    <lineage>
        <taxon>Bacteria</taxon>
        <taxon>Bacillati</taxon>
        <taxon>Bacillota</taxon>
        <taxon>Bacilli</taxon>
        <taxon>Bacillales</taxon>
        <taxon>Caryophanaceae</taxon>
        <taxon>Savagea</taxon>
    </lineage>
</organism>
<dbReference type="EMBL" id="JBHTJF010000010">
    <property type="protein sequence ID" value="MFD0942686.1"/>
    <property type="molecule type" value="Genomic_DNA"/>
</dbReference>
<protein>
    <submittedName>
        <fullName evidence="1">Uncharacterized protein</fullName>
    </submittedName>
</protein>
<name>A0ABW3GU45_9BACL</name>
<reference evidence="2" key="1">
    <citation type="journal article" date="2019" name="Int. J. Syst. Evol. Microbiol.">
        <title>The Global Catalogue of Microorganisms (GCM) 10K type strain sequencing project: providing services to taxonomists for standard genome sequencing and annotation.</title>
        <authorList>
            <consortium name="The Broad Institute Genomics Platform"/>
            <consortium name="The Broad Institute Genome Sequencing Center for Infectious Disease"/>
            <person name="Wu L."/>
            <person name="Ma J."/>
        </authorList>
    </citation>
    <scope>NUCLEOTIDE SEQUENCE [LARGE SCALE GENOMIC DNA]</scope>
    <source>
        <strain evidence="2">CCUG 63563</strain>
    </source>
</reference>
<evidence type="ECO:0000313" key="2">
    <source>
        <dbReference type="Proteomes" id="UP001596976"/>
    </source>
</evidence>
<sequence>MKPVMPLVLENSINDLSKTGLLLDKHYEEEKTIYLFAEFLEAEHEDSYIRVVLQDTIVGDSSEYLKRALSPEYLVQLLKENDPMTAPNFYPYGYANDKAAGEIHFVTSNVMNQLQETFVVDYQSLEQSLSMLLKFQVLAVEEG</sequence>
<proteinExistence type="predicted"/>
<gene>
    <name evidence="1" type="ORF">ACFQ0V_02735</name>
</gene>
<accession>A0ABW3GU45</accession>
<dbReference type="RefSeq" id="WP_381009388.1">
    <property type="nucleotide sequence ID" value="NZ_JBHTJF010000010.1"/>
</dbReference>
<keyword evidence="2" id="KW-1185">Reference proteome</keyword>
<comment type="caution">
    <text evidence="1">The sequence shown here is derived from an EMBL/GenBank/DDBJ whole genome shotgun (WGS) entry which is preliminary data.</text>
</comment>
<evidence type="ECO:0000313" key="1">
    <source>
        <dbReference type="EMBL" id="MFD0942686.1"/>
    </source>
</evidence>
<dbReference type="Proteomes" id="UP001596976">
    <property type="component" value="Unassembled WGS sequence"/>
</dbReference>